<dbReference type="EC" id="2.7.7.7" evidence="1"/>
<dbReference type="InterPro" id="IPR005790">
    <property type="entry name" value="DNA_polIII_delta"/>
</dbReference>
<dbReference type="InterPro" id="IPR008921">
    <property type="entry name" value="DNA_pol3_clamp-load_cplx_C"/>
</dbReference>
<dbReference type="GO" id="GO:0003677">
    <property type="term" value="F:DNA binding"/>
    <property type="evidence" value="ECO:0007669"/>
    <property type="project" value="InterPro"/>
</dbReference>
<dbReference type="Pfam" id="PF06144">
    <property type="entry name" value="DNA_pol3_delta"/>
    <property type="match status" value="1"/>
</dbReference>
<evidence type="ECO:0000259" key="9">
    <source>
        <dbReference type="Pfam" id="PF06144"/>
    </source>
</evidence>
<dbReference type="Gene3D" id="3.40.50.300">
    <property type="entry name" value="P-loop containing nucleotide triphosphate hydrolases"/>
    <property type="match status" value="1"/>
</dbReference>
<dbReference type="InterPro" id="IPR027417">
    <property type="entry name" value="P-loop_NTPase"/>
</dbReference>
<evidence type="ECO:0000256" key="5">
    <source>
        <dbReference type="ARBA" id="ARBA00022705"/>
    </source>
</evidence>
<feature type="domain" description="DNA polymerase III delta N-terminal" evidence="9">
    <location>
        <begin position="2"/>
        <end position="105"/>
    </location>
</feature>
<dbReference type="PANTHER" id="PTHR34388:SF1">
    <property type="entry name" value="DNA POLYMERASE III SUBUNIT DELTA"/>
    <property type="match status" value="1"/>
</dbReference>
<evidence type="ECO:0000313" key="12">
    <source>
        <dbReference type="Proteomes" id="UP000290942"/>
    </source>
</evidence>
<keyword evidence="6 11" id="KW-0239">DNA-directed DNA polymerase</keyword>
<dbReference type="GO" id="GO:0003887">
    <property type="term" value="F:DNA-directed DNA polymerase activity"/>
    <property type="evidence" value="ECO:0007669"/>
    <property type="project" value="UniProtKB-KW"/>
</dbReference>
<gene>
    <name evidence="11" type="primary">holA</name>
    <name evidence="11" type="ORF">NCTC10122_00287</name>
</gene>
<evidence type="ECO:0000256" key="8">
    <source>
        <dbReference type="ARBA" id="ARBA00049244"/>
    </source>
</evidence>
<comment type="similarity">
    <text evidence="7">Belongs to the DNA polymerase HolA subunit family.</text>
</comment>
<accession>A0A449A8U4</accession>
<protein>
    <recommendedName>
        <fullName evidence="2">DNA polymerase III subunit delta</fullName>
        <ecNumber evidence="1">2.7.7.7</ecNumber>
    </recommendedName>
</protein>
<name>A0A449A8U4_9BACT</name>
<evidence type="ECO:0000256" key="4">
    <source>
        <dbReference type="ARBA" id="ARBA00022695"/>
    </source>
</evidence>
<comment type="catalytic activity">
    <reaction evidence="8">
        <text>DNA(n) + a 2'-deoxyribonucleoside 5'-triphosphate = DNA(n+1) + diphosphate</text>
        <dbReference type="Rhea" id="RHEA:22508"/>
        <dbReference type="Rhea" id="RHEA-COMP:17339"/>
        <dbReference type="Rhea" id="RHEA-COMP:17340"/>
        <dbReference type="ChEBI" id="CHEBI:33019"/>
        <dbReference type="ChEBI" id="CHEBI:61560"/>
        <dbReference type="ChEBI" id="CHEBI:173112"/>
        <dbReference type="EC" id="2.7.7.7"/>
    </reaction>
</comment>
<keyword evidence="4 11" id="KW-0548">Nucleotidyltransferase</keyword>
<reference evidence="11 12" key="1">
    <citation type="submission" date="2019-01" db="EMBL/GenBank/DDBJ databases">
        <authorList>
            <consortium name="Pathogen Informatics"/>
        </authorList>
    </citation>
    <scope>NUCLEOTIDE SEQUENCE [LARGE SCALE GENOMIC DNA]</scope>
    <source>
        <strain evidence="11 12">NCTC10122</strain>
    </source>
</reference>
<dbReference type="Gene3D" id="1.10.8.60">
    <property type="match status" value="1"/>
</dbReference>
<evidence type="ECO:0000256" key="2">
    <source>
        <dbReference type="ARBA" id="ARBA00017703"/>
    </source>
</evidence>
<dbReference type="PANTHER" id="PTHR34388">
    <property type="entry name" value="DNA POLYMERASE III SUBUNIT DELTA"/>
    <property type="match status" value="1"/>
</dbReference>
<dbReference type="SUPFAM" id="SSF52540">
    <property type="entry name" value="P-loop containing nucleoside triphosphate hydrolases"/>
    <property type="match status" value="1"/>
</dbReference>
<evidence type="ECO:0000313" key="11">
    <source>
        <dbReference type="EMBL" id="VEU60689.1"/>
    </source>
</evidence>
<dbReference type="Pfam" id="PF21694">
    <property type="entry name" value="DNA_pol3_delta_C"/>
    <property type="match status" value="1"/>
</dbReference>
<dbReference type="InterPro" id="IPR010372">
    <property type="entry name" value="DNA_pol3_delta_N"/>
</dbReference>
<dbReference type="InterPro" id="IPR048466">
    <property type="entry name" value="DNA_pol3_delta-like_C"/>
</dbReference>
<dbReference type="RefSeq" id="WP_129687615.1">
    <property type="nucleotide sequence ID" value="NZ_LR214970.1"/>
</dbReference>
<dbReference type="SUPFAM" id="SSF48019">
    <property type="entry name" value="post-AAA+ oligomerization domain-like"/>
    <property type="match status" value="1"/>
</dbReference>
<dbReference type="GO" id="GO:0009360">
    <property type="term" value="C:DNA polymerase III complex"/>
    <property type="evidence" value="ECO:0007669"/>
    <property type="project" value="InterPro"/>
</dbReference>
<evidence type="ECO:0000256" key="1">
    <source>
        <dbReference type="ARBA" id="ARBA00012417"/>
    </source>
</evidence>
<evidence type="ECO:0000256" key="3">
    <source>
        <dbReference type="ARBA" id="ARBA00022679"/>
    </source>
</evidence>
<sequence length="317" mass="37007">MYLIYGQENYLINKKINQLIEENKDAQVINFYFNDTKANELINLVSSSTLFDDKRLIFIYDCNYFWSKLNKNDTAISLSLIDAINSNTNDLVIFINHNIDKKDSFYNNKFVEFFQLHNGNTYFAQAVQNNELFKHIKNICDEIGVTIDTLAINLLTQKLPNNLSIIHHEIKKLSMQAKNITSDVVNENISTIYVEDTFGFSNSIETNNFSSIWRKYKEKINEATDVTYLISQLSQLLVLADQIYLFLKCNKTLTNLANELKINQYRVKKVYSLLNILGIKKIHSMIIDLNILDYEIKHAKINAEYGFEQFLINHFKD</sequence>
<dbReference type="GO" id="GO:0006261">
    <property type="term" value="P:DNA-templated DNA replication"/>
    <property type="evidence" value="ECO:0007669"/>
    <property type="project" value="TreeGrafter"/>
</dbReference>
<dbReference type="Proteomes" id="UP000290942">
    <property type="component" value="Chromosome"/>
</dbReference>
<evidence type="ECO:0000256" key="6">
    <source>
        <dbReference type="ARBA" id="ARBA00022932"/>
    </source>
</evidence>
<keyword evidence="5" id="KW-0235">DNA replication</keyword>
<dbReference type="AlphaFoldDB" id="A0A449A8U4"/>
<evidence type="ECO:0000256" key="7">
    <source>
        <dbReference type="ARBA" id="ARBA00034754"/>
    </source>
</evidence>
<organism evidence="11 12">
    <name type="scientific">Mycoplasmopsis bovigenitalium</name>
    <dbReference type="NCBI Taxonomy" id="2112"/>
    <lineage>
        <taxon>Bacteria</taxon>
        <taxon>Bacillati</taxon>
        <taxon>Mycoplasmatota</taxon>
        <taxon>Mycoplasmoidales</taxon>
        <taxon>Metamycoplasmataceae</taxon>
        <taxon>Mycoplasmopsis</taxon>
    </lineage>
</organism>
<dbReference type="NCBIfam" id="TIGR01128">
    <property type="entry name" value="holA"/>
    <property type="match status" value="1"/>
</dbReference>
<feature type="domain" description="DNA polymerase III delta subunit-like C-terminal" evidence="10">
    <location>
        <begin position="196"/>
        <end position="313"/>
    </location>
</feature>
<proteinExistence type="inferred from homology"/>
<dbReference type="EMBL" id="LR214970">
    <property type="protein sequence ID" value="VEU60689.1"/>
    <property type="molecule type" value="Genomic_DNA"/>
</dbReference>
<keyword evidence="3 11" id="KW-0808">Transferase</keyword>
<dbReference type="Gene3D" id="1.20.272.10">
    <property type="match status" value="1"/>
</dbReference>
<evidence type="ECO:0000259" key="10">
    <source>
        <dbReference type="Pfam" id="PF21694"/>
    </source>
</evidence>